<dbReference type="KEGG" id="vg:62974337"/>
<keyword evidence="2" id="KW-1185">Reference proteome</keyword>
<dbReference type="Proteomes" id="UP000326855">
    <property type="component" value="Segment"/>
</dbReference>
<protein>
    <submittedName>
        <fullName evidence="1">Uncharacterized protein</fullName>
    </submittedName>
</protein>
<organism evidence="1 2">
    <name type="scientific">Gordonia phage Toast</name>
    <dbReference type="NCBI Taxonomy" id="2599852"/>
    <lineage>
        <taxon>Viruses</taxon>
        <taxon>Duplodnaviria</taxon>
        <taxon>Heunggongvirae</taxon>
        <taxon>Uroviricota</taxon>
        <taxon>Caudoviricetes</taxon>
        <taxon>Fairfaxidumvirus</taxon>
        <taxon>Fairfaxidumvirus toast</taxon>
    </lineage>
</organism>
<name>A0A5J6TC01_9CAUD</name>
<reference evidence="1 2" key="1">
    <citation type="submission" date="2019-07" db="EMBL/GenBank/DDBJ databases">
        <authorList>
            <person name="Stoner T.H."/>
            <person name="Garlena R.A."/>
            <person name="Russell D.A."/>
            <person name="Pope W.H."/>
            <person name="Jacobs-Sera D."/>
            <person name="Hatfull G.F."/>
        </authorList>
    </citation>
    <scope>NUCLEOTIDE SEQUENCE [LARGE SCALE GENOMIC DNA]</scope>
</reference>
<evidence type="ECO:0000313" key="2">
    <source>
        <dbReference type="Proteomes" id="UP000326855"/>
    </source>
</evidence>
<sequence>MTDRNVLRAAAEAVRVMMRRQQAEMTQAADGGWAPPDPDLLALAVECDDVIYSQRAEAPDLTDRLAAVLGDAWEP</sequence>
<dbReference type="EMBL" id="MN234161">
    <property type="protein sequence ID" value="QFG08095.1"/>
    <property type="molecule type" value="Genomic_DNA"/>
</dbReference>
<proteinExistence type="predicted"/>
<dbReference type="GeneID" id="62974337"/>
<gene>
    <name evidence="1" type="primary">34</name>
    <name evidence="1" type="ORF">PBI_TOAST_34</name>
</gene>
<evidence type="ECO:0000313" key="1">
    <source>
        <dbReference type="EMBL" id="QFG08095.1"/>
    </source>
</evidence>
<accession>A0A5J6TC01</accession>
<dbReference type="RefSeq" id="YP_010001171.1">
    <property type="nucleotide sequence ID" value="NC_053173.1"/>
</dbReference>